<evidence type="ECO:0000256" key="1">
    <source>
        <dbReference type="SAM" id="MobiDB-lite"/>
    </source>
</evidence>
<evidence type="ECO:0000313" key="2">
    <source>
        <dbReference type="EMBL" id="QDC25928.1"/>
    </source>
</evidence>
<evidence type="ECO:0000313" key="3">
    <source>
        <dbReference type="Proteomes" id="UP000314616"/>
    </source>
</evidence>
<dbReference type="RefSeq" id="WP_139930175.1">
    <property type="nucleotide sequence ID" value="NZ_CP040915.1"/>
</dbReference>
<dbReference type="KEGG" id="gyu:FE374_16030"/>
<proteinExistence type="predicted"/>
<dbReference type="EMBL" id="CP040915">
    <property type="protein sequence ID" value="QDC25928.1"/>
    <property type="molecule type" value="Genomic_DNA"/>
</dbReference>
<feature type="region of interest" description="Disordered" evidence="1">
    <location>
        <begin position="45"/>
        <end position="115"/>
    </location>
</feature>
<sequence length="115" mass="10777">MRGRSWVITGAIGIAGVVGGMNLAMAQQPETLPVAPVVLDAPAADATRGAKQPAGGGAAPAATAIAPATTPAPEVTVPAEAATAAPADPAPRVVAPLSPVSAASPVSAPSAASAD</sequence>
<reference evidence="2 3" key="1">
    <citation type="submission" date="2019-05" db="EMBL/GenBank/DDBJ databases">
        <title>Georgenia *** sp. nov., and Georgenia *** sp. nov., isolated from the intestinal contents of plateau pika (Ochotona curzoniae) in the Qinghai-Tibet plateau of China.</title>
        <authorList>
            <person name="Tian Z."/>
        </authorList>
    </citation>
    <scope>NUCLEOTIDE SEQUENCE [LARGE SCALE GENOMIC DNA]</scope>
    <source>
        <strain evidence="2 3">Z443</strain>
    </source>
</reference>
<gene>
    <name evidence="2" type="ORF">FE374_16030</name>
</gene>
<accession>A0A5B8C6A8</accession>
<feature type="compositionally biased region" description="Low complexity" evidence="1">
    <location>
        <begin position="59"/>
        <end position="115"/>
    </location>
</feature>
<name>A0A5B8C6A8_9MICO</name>
<dbReference type="AlphaFoldDB" id="A0A5B8C6A8"/>
<protein>
    <submittedName>
        <fullName evidence="2">Uncharacterized protein</fullName>
    </submittedName>
</protein>
<dbReference type="Proteomes" id="UP000314616">
    <property type="component" value="Chromosome"/>
</dbReference>
<organism evidence="2 3">
    <name type="scientific">Georgenia yuyongxinii</name>
    <dbReference type="NCBI Taxonomy" id="2589797"/>
    <lineage>
        <taxon>Bacteria</taxon>
        <taxon>Bacillati</taxon>
        <taxon>Actinomycetota</taxon>
        <taxon>Actinomycetes</taxon>
        <taxon>Micrococcales</taxon>
        <taxon>Bogoriellaceae</taxon>
        <taxon>Georgenia</taxon>
    </lineage>
</organism>